<sequence length="300" mass="32595">MKYIIGIDSGGTKTEAIVYDLTGKECQRVITGFGNMLVDHEQGLANIKSAIQTVLTGRQAKDCQLLVLGLAGIESGGLKETLANELAVFQVPLVLLSDGQLAHYAFLKGESGILLIAGTGSIAIGRVKNQWVRVGGWGHLFGDDGSGYSIGKQAIQRALYEYDIGAENSLLTEKLMAHFNVETTIELVKIAYQLSKDQLASLAKLVAELAYQDPVAATILSKAGTDLGSEVKKLVTKMHWTEKQIKIGLNGSVIEQNKQVRQAFFSYVDKCAFEPVFIEKEHSSAKGAYYFYQKNGAVIE</sequence>
<dbReference type="Gene3D" id="3.30.420.40">
    <property type="match status" value="2"/>
</dbReference>
<comment type="caution">
    <text evidence="3">The sequence shown here is derived from an EMBL/GenBank/DDBJ whole genome shotgun (WGS) entry which is preliminary data.</text>
</comment>
<proteinExistence type="predicted"/>
<keyword evidence="4" id="KW-1185">Reference proteome</keyword>
<dbReference type="STRING" id="1834181.A5880_002836"/>
<dbReference type="EMBL" id="NGLE01000004">
    <property type="protein sequence ID" value="OTO05661.1"/>
    <property type="molecule type" value="Genomic_DNA"/>
</dbReference>
<accession>A0A242C643</accession>
<evidence type="ECO:0000313" key="4">
    <source>
        <dbReference type="Proteomes" id="UP000195139"/>
    </source>
</evidence>
<dbReference type="EMBL" id="NGLE02000001">
    <property type="protein sequence ID" value="MEI5993019.1"/>
    <property type="molecule type" value="Genomic_DNA"/>
</dbReference>
<dbReference type="PANTHER" id="PTHR43190">
    <property type="entry name" value="N-ACETYL-D-GLUCOSAMINE KINASE"/>
    <property type="match status" value="1"/>
</dbReference>
<evidence type="ECO:0000313" key="2">
    <source>
        <dbReference type="EMBL" id="MEI5993019.1"/>
    </source>
</evidence>
<dbReference type="RefSeq" id="WP_218776236.1">
    <property type="nucleotide sequence ID" value="NZ_NGLE02000001.1"/>
</dbReference>
<name>A0A242C643_9ENTE</name>
<dbReference type="CDD" id="cd24007">
    <property type="entry name" value="ASKHA_NBD_eukNAGK-like"/>
    <property type="match status" value="1"/>
</dbReference>
<reference evidence="2 4" key="2">
    <citation type="submission" date="2018-07" db="EMBL/GenBank/DDBJ databases">
        <title>The Genome Sequence of Enterococcus sp. DIV0659b.</title>
        <authorList>
            <consortium name="The Broad Institute Genomics Platform"/>
            <consortium name="The Broad Institute Genomic Center for Infectious Diseases"/>
            <person name="Earl A."/>
            <person name="Manson A."/>
            <person name="Schwartman J."/>
            <person name="Gilmore M."/>
            <person name="Abouelleil A."/>
            <person name="Cao P."/>
            <person name="Chapman S."/>
            <person name="Cusick C."/>
            <person name="Shea T."/>
            <person name="Young S."/>
            <person name="Neafsey D."/>
            <person name="Nusbaum C."/>
            <person name="Birren B."/>
        </authorList>
    </citation>
    <scope>NUCLEOTIDE SEQUENCE [LARGE SCALE GENOMIC DNA]</scope>
    <source>
        <strain evidence="2 4">4G2_DIV0659</strain>
    </source>
</reference>
<dbReference type="SUPFAM" id="SSF53067">
    <property type="entry name" value="Actin-like ATPase domain"/>
    <property type="match status" value="2"/>
</dbReference>
<dbReference type="InterPro" id="IPR052519">
    <property type="entry name" value="Euk-type_GlcNAc_Kinase"/>
</dbReference>
<reference evidence="3" key="1">
    <citation type="submission" date="2017-05" db="EMBL/GenBank/DDBJ databases">
        <title>The Genome Sequence of Enterococcus sp. 4G2_DIV0659.</title>
        <authorList>
            <consortium name="The Broad Institute Genomics Platform"/>
            <consortium name="The Broad Institute Genomic Center for Infectious Diseases"/>
            <person name="Earl A."/>
            <person name="Manson A."/>
            <person name="Schwartman J."/>
            <person name="Gilmore M."/>
            <person name="Abouelleil A."/>
            <person name="Cao P."/>
            <person name="Chapman S."/>
            <person name="Cusick C."/>
            <person name="Shea T."/>
            <person name="Young S."/>
            <person name="Neafsey D."/>
            <person name="Nusbaum C."/>
            <person name="Birren B."/>
        </authorList>
    </citation>
    <scope>NUCLEOTIDE SEQUENCE [LARGE SCALE GENOMIC DNA]</scope>
    <source>
        <strain evidence="3">4G2_DIV0659</strain>
    </source>
</reference>
<evidence type="ECO:0000313" key="3">
    <source>
        <dbReference type="EMBL" id="OTO05661.1"/>
    </source>
</evidence>
<organism evidence="3">
    <name type="scientific">Candidatus Enterococcus mansonii</name>
    <dbReference type="NCBI Taxonomy" id="1834181"/>
    <lineage>
        <taxon>Bacteria</taxon>
        <taxon>Bacillati</taxon>
        <taxon>Bacillota</taxon>
        <taxon>Bacilli</taxon>
        <taxon>Lactobacillales</taxon>
        <taxon>Enterococcaceae</taxon>
        <taxon>Enterococcus</taxon>
    </lineage>
</organism>
<dbReference type="Pfam" id="PF01869">
    <property type="entry name" value="BcrAD_BadFG"/>
    <property type="match status" value="1"/>
</dbReference>
<feature type="domain" description="ATPase BadF/BadG/BcrA/BcrD type" evidence="1">
    <location>
        <begin position="5"/>
        <end position="288"/>
    </location>
</feature>
<protein>
    <recommendedName>
        <fullName evidence="1">ATPase BadF/BadG/BcrA/BcrD type domain-containing protein</fullName>
    </recommendedName>
</protein>
<dbReference type="Proteomes" id="UP000195139">
    <property type="component" value="Unassembled WGS sequence"/>
</dbReference>
<dbReference type="InterPro" id="IPR043129">
    <property type="entry name" value="ATPase_NBD"/>
</dbReference>
<dbReference type="AlphaFoldDB" id="A0A242C643"/>
<evidence type="ECO:0000259" key="1">
    <source>
        <dbReference type="Pfam" id="PF01869"/>
    </source>
</evidence>
<gene>
    <name evidence="2" type="ORF">A5880_000560</name>
    <name evidence="3" type="ORF">A5880_002836</name>
</gene>
<dbReference type="PANTHER" id="PTHR43190:SF3">
    <property type="entry name" value="N-ACETYL-D-GLUCOSAMINE KINASE"/>
    <property type="match status" value="1"/>
</dbReference>
<dbReference type="InterPro" id="IPR002731">
    <property type="entry name" value="ATPase_BadF"/>
</dbReference>